<sequence length="106" mass="11808">MEKDNDVKRSLSFWIQDFSVFIRLLLVHLRKFVAVEKAVTSTISAAPGQVELPFKLQLGVVLWSFSDTISSPCNPNWLYTDASPSTSPSRSITYPYTPITASSLPV</sequence>
<dbReference type="Proteomes" id="UP001227230">
    <property type="component" value="Chromosome 3"/>
</dbReference>
<evidence type="ECO:0000313" key="1">
    <source>
        <dbReference type="EMBL" id="WJZ84449.1"/>
    </source>
</evidence>
<accession>A0ABY9BNU9</accession>
<organism evidence="1 2">
    <name type="scientific">Vitis vinifera</name>
    <name type="common">Grape</name>
    <dbReference type="NCBI Taxonomy" id="29760"/>
    <lineage>
        <taxon>Eukaryota</taxon>
        <taxon>Viridiplantae</taxon>
        <taxon>Streptophyta</taxon>
        <taxon>Embryophyta</taxon>
        <taxon>Tracheophyta</taxon>
        <taxon>Spermatophyta</taxon>
        <taxon>Magnoliopsida</taxon>
        <taxon>eudicotyledons</taxon>
        <taxon>Gunneridae</taxon>
        <taxon>Pentapetalae</taxon>
        <taxon>rosids</taxon>
        <taxon>Vitales</taxon>
        <taxon>Vitaceae</taxon>
        <taxon>Viteae</taxon>
        <taxon>Vitis</taxon>
    </lineage>
</organism>
<reference evidence="1 2" key="1">
    <citation type="journal article" date="2023" name="Hortic Res">
        <title>The complete reference genome for grapevine (Vitis vinifera L.) genetics and breeding.</title>
        <authorList>
            <person name="Shi X."/>
            <person name="Cao S."/>
            <person name="Wang X."/>
            <person name="Huang S."/>
            <person name="Wang Y."/>
            <person name="Liu Z."/>
            <person name="Liu W."/>
            <person name="Leng X."/>
            <person name="Peng Y."/>
            <person name="Wang N."/>
            <person name="Wang Y."/>
            <person name="Ma Z."/>
            <person name="Xu X."/>
            <person name="Zhang F."/>
            <person name="Xue H."/>
            <person name="Zhong H."/>
            <person name="Wang Y."/>
            <person name="Zhang K."/>
            <person name="Velt A."/>
            <person name="Avia K."/>
            <person name="Holtgrawe D."/>
            <person name="Grimplet J."/>
            <person name="Matus J.T."/>
            <person name="Ware D."/>
            <person name="Wu X."/>
            <person name="Wang H."/>
            <person name="Liu C."/>
            <person name="Fang Y."/>
            <person name="Rustenholz C."/>
            <person name="Cheng Z."/>
            <person name="Xiao H."/>
            <person name="Zhou Y."/>
        </authorList>
    </citation>
    <scope>NUCLEOTIDE SEQUENCE [LARGE SCALE GENOMIC DNA]</scope>
    <source>
        <strain evidence="2">cv. Pinot noir / PN40024</strain>
        <tissue evidence="1">Leaf</tissue>
    </source>
</reference>
<dbReference type="EMBL" id="CP126650">
    <property type="protein sequence ID" value="WJZ84449.1"/>
    <property type="molecule type" value="Genomic_DNA"/>
</dbReference>
<gene>
    <name evidence="1" type="ORF">VitviT2T_004053</name>
</gene>
<name>A0ABY9BNU9_VITVI</name>
<protein>
    <submittedName>
        <fullName evidence="1">Uncharacterized protein</fullName>
    </submittedName>
</protein>
<evidence type="ECO:0000313" key="2">
    <source>
        <dbReference type="Proteomes" id="UP001227230"/>
    </source>
</evidence>
<keyword evidence="2" id="KW-1185">Reference proteome</keyword>
<proteinExistence type="predicted"/>